<protein>
    <submittedName>
        <fullName evidence="1">Uncharacterized protein</fullName>
    </submittedName>
</protein>
<keyword evidence="2" id="KW-1185">Reference proteome</keyword>
<proteinExistence type="predicted"/>
<dbReference type="Proteomes" id="UP000237682">
    <property type="component" value="Unassembled WGS sequence"/>
</dbReference>
<comment type="caution">
    <text evidence="1">The sequence shown here is derived from an EMBL/GenBank/DDBJ whole genome shotgun (WGS) entry which is preliminary data.</text>
</comment>
<dbReference type="RefSeq" id="WP_105863554.1">
    <property type="nucleotide sequence ID" value="NZ_PUEJ01000006.1"/>
</dbReference>
<evidence type="ECO:0000313" key="2">
    <source>
        <dbReference type="Proteomes" id="UP000237682"/>
    </source>
</evidence>
<dbReference type="AlphaFoldDB" id="A0A2S9QAC3"/>
<reference evidence="1 2" key="1">
    <citation type="submission" date="2018-02" db="EMBL/GenBank/DDBJ databases">
        <title>Whole genome sequencing of endophytic bacterium.</title>
        <authorList>
            <person name="Eedara R."/>
            <person name="Podile A.R."/>
        </authorList>
    </citation>
    <scope>NUCLEOTIDE SEQUENCE [LARGE SCALE GENOMIC DNA]</scope>
    <source>
        <strain evidence="1 2">RP1T</strain>
    </source>
</reference>
<dbReference type="OrthoDB" id="6292895at2"/>
<name>A0A2S9QAC3_9HYPH</name>
<gene>
    <name evidence="1" type="ORF">C5L14_18665</name>
</gene>
<organism evidence="1 2">
    <name type="scientific">Labrys okinawensis</name>
    <dbReference type="NCBI Taxonomy" id="346911"/>
    <lineage>
        <taxon>Bacteria</taxon>
        <taxon>Pseudomonadati</taxon>
        <taxon>Pseudomonadota</taxon>
        <taxon>Alphaproteobacteria</taxon>
        <taxon>Hyphomicrobiales</taxon>
        <taxon>Xanthobacteraceae</taxon>
        <taxon>Labrys</taxon>
    </lineage>
</organism>
<evidence type="ECO:0000313" key="1">
    <source>
        <dbReference type="EMBL" id="PRH86260.1"/>
    </source>
</evidence>
<sequence>MSDLHIRKLCNALIPDAAPSKLAPGVAVNVADRIRRKAGGLWVGGRVEITPEGLSFAANGLNRAFHTGLQPVHIPLTAIRKAWREFGWVTGIVAVEHDGGTFRFRCYGAKKVAVALDKHIAALRRVA</sequence>
<dbReference type="EMBL" id="PUEJ01000006">
    <property type="protein sequence ID" value="PRH86260.1"/>
    <property type="molecule type" value="Genomic_DNA"/>
</dbReference>
<accession>A0A2S9QAC3</accession>